<dbReference type="EMBL" id="JAEPRB010000102">
    <property type="protein sequence ID" value="KAG2221677.1"/>
    <property type="molecule type" value="Genomic_DNA"/>
</dbReference>
<dbReference type="OrthoDB" id="422206at2759"/>
<protein>
    <recommendedName>
        <fullName evidence="6">Major facilitator superfamily (MFS) profile domain-containing protein</fullName>
    </recommendedName>
</protein>
<accession>A0A8H7VJZ1</accession>
<feature type="transmembrane region" description="Helical" evidence="5">
    <location>
        <begin position="324"/>
        <end position="344"/>
    </location>
</feature>
<comment type="caution">
    <text evidence="7">The sequence shown here is derived from an EMBL/GenBank/DDBJ whole genome shotgun (WGS) entry which is preliminary data.</text>
</comment>
<comment type="subcellular location">
    <subcellularLocation>
        <location evidence="1">Membrane</location>
        <topology evidence="1">Multi-pass membrane protein</topology>
    </subcellularLocation>
</comment>
<evidence type="ECO:0000256" key="2">
    <source>
        <dbReference type="ARBA" id="ARBA00022692"/>
    </source>
</evidence>
<gene>
    <name evidence="7" type="ORF">INT45_002715</name>
</gene>
<keyword evidence="8" id="KW-1185">Reference proteome</keyword>
<sequence length="461" mass="50194">MSKSGNGSSLTEMNDNVEKTEVVTSLNEVDSQEYREYPIRFYGLAVLGLLNIASSLSWLSVAPIPQQSVEFFGASSYTVINWFSNVFMLSYLFAGPISSFTYERYSIKAGIVLGAGLQVLGSWLRFFSVFVHASNGRLALAFVGQIICAIGQPFILSSSTPYAALWFSADGRASATTVSGLTNAVGMAIASLTAPGFVSNPFEIRYNFLFIACFTTAFAIPAIFIPSKPKTPPSYSASNSKERRMPFRESIRLLFTNFDFIIIWFTFGVMCGLFSTVTSLLAQILLPYGISEDDAGLAAVALIVAGIVGAVSSGIFIDKTGKHVWILRAFVPVAGFMYLALLFVVKPDNYGAIVGICAIMGFCTFSLLPVALELSVECSYPVSESISSPSLWLCSQILAFVFTVSMDALRDPNGDPPENMRRALIMATGISMPMMVIVQFYNSKNKRLAFEKEAAQRQESI</sequence>
<reference evidence="7 8" key="1">
    <citation type="submission" date="2020-12" db="EMBL/GenBank/DDBJ databases">
        <title>Metabolic potential, ecology and presence of endohyphal bacteria is reflected in genomic diversity of Mucoromycotina.</title>
        <authorList>
            <person name="Muszewska A."/>
            <person name="Okrasinska A."/>
            <person name="Steczkiewicz K."/>
            <person name="Drgas O."/>
            <person name="Orlowska M."/>
            <person name="Perlinska-Lenart U."/>
            <person name="Aleksandrzak-Piekarczyk T."/>
            <person name="Szatraj K."/>
            <person name="Zielenkiewicz U."/>
            <person name="Pilsyk S."/>
            <person name="Malc E."/>
            <person name="Mieczkowski P."/>
            <person name="Kruszewska J.S."/>
            <person name="Biernat P."/>
            <person name="Pawlowska J."/>
        </authorList>
    </citation>
    <scope>NUCLEOTIDE SEQUENCE [LARGE SCALE GENOMIC DNA]</scope>
    <source>
        <strain evidence="7 8">CBS 142.35</strain>
    </source>
</reference>
<organism evidence="7 8">
    <name type="scientific">Circinella minor</name>
    <dbReference type="NCBI Taxonomy" id="1195481"/>
    <lineage>
        <taxon>Eukaryota</taxon>
        <taxon>Fungi</taxon>
        <taxon>Fungi incertae sedis</taxon>
        <taxon>Mucoromycota</taxon>
        <taxon>Mucoromycotina</taxon>
        <taxon>Mucoromycetes</taxon>
        <taxon>Mucorales</taxon>
        <taxon>Lichtheimiaceae</taxon>
        <taxon>Circinella</taxon>
    </lineage>
</organism>
<dbReference type="Proteomes" id="UP000646827">
    <property type="component" value="Unassembled WGS sequence"/>
</dbReference>
<dbReference type="InterPro" id="IPR020846">
    <property type="entry name" value="MFS_dom"/>
</dbReference>
<feature type="transmembrane region" description="Helical" evidence="5">
    <location>
        <begin position="71"/>
        <end position="93"/>
    </location>
</feature>
<dbReference type="PROSITE" id="PS50850">
    <property type="entry name" value="MFS"/>
    <property type="match status" value="1"/>
</dbReference>
<keyword evidence="2 5" id="KW-0812">Transmembrane</keyword>
<evidence type="ECO:0000259" key="6">
    <source>
        <dbReference type="PROSITE" id="PS50850"/>
    </source>
</evidence>
<dbReference type="SUPFAM" id="SSF103473">
    <property type="entry name" value="MFS general substrate transporter"/>
    <property type="match status" value="1"/>
</dbReference>
<feature type="transmembrane region" description="Helical" evidence="5">
    <location>
        <begin position="41"/>
        <end position="59"/>
    </location>
</feature>
<dbReference type="InterPro" id="IPR011701">
    <property type="entry name" value="MFS"/>
</dbReference>
<evidence type="ECO:0000256" key="1">
    <source>
        <dbReference type="ARBA" id="ARBA00004141"/>
    </source>
</evidence>
<feature type="transmembrane region" description="Helical" evidence="5">
    <location>
        <begin position="350"/>
        <end position="374"/>
    </location>
</feature>
<dbReference type="Gene3D" id="1.20.1250.20">
    <property type="entry name" value="MFS general substrate transporter like domains"/>
    <property type="match status" value="2"/>
</dbReference>
<evidence type="ECO:0000256" key="3">
    <source>
        <dbReference type="ARBA" id="ARBA00022989"/>
    </source>
</evidence>
<feature type="transmembrane region" description="Helical" evidence="5">
    <location>
        <begin position="424"/>
        <end position="442"/>
    </location>
</feature>
<evidence type="ECO:0000313" key="7">
    <source>
        <dbReference type="EMBL" id="KAG2221677.1"/>
    </source>
</evidence>
<dbReference type="InterPro" id="IPR049680">
    <property type="entry name" value="FLVCR1-2_SLC49-like"/>
</dbReference>
<dbReference type="PANTHER" id="PTHR10924">
    <property type="entry name" value="MAJOR FACILITATOR SUPERFAMILY PROTEIN-RELATED"/>
    <property type="match status" value="1"/>
</dbReference>
<feature type="transmembrane region" description="Helical" evidence="5">
    <location>
        <begin position="295"/>
        <end position="317"/>
    </location>
</feature>
<dbReference type="Pfam" id="PF07690">
    <property type="entry name" value="MFS_1"/>
    <property type="match status" value="1"/>
</dbReference>
<proteinExistence type="predicted"/>
<feature type="transmembrane region" description="Helical" evidence="5">
    <location>
        <begin position="177"/>
        <end position="198"/>
    </location>
</feature>
<evidence type="ECO:0000256" key="4">
    <source>
        <dbReference type="ARBA" id="ARBA00023136"/>
    </source>
</evidence>
<feature type="transmembrane region" description="Helical" evidence="5">
    <location>
        <begin position="253"/>
        <end position="275"/>
    </location>
</feature>
<feature type="transmembrane region" description="Helical" evidence="5">
    <location>
        <begin position="105"/>
        <end position="126"/>
    </location>
</feature>
<keyword evidence="3 5" id="KW-1133">Transmembrane helix</keyword>
<feature type="domain" description="Major facilitator superfamily (MFS) profile" evidence="6">
    <location>
        <begin position="43"/>
        <end position="446"/>
    </location>
</feature>
<dbReference type="GO" id="GO:0022857">
    <property type="term" value="F:transmembrane transporter activity"/>
    <property type="evidence" value="ECO:0007669"/>
    <property type="project" value="InterPro"/>
</dbReference>
<dbReference type="GO" id="GO:0016020">
    <property type="term" value="C:membrane"/>
    <property type="evidence" value="ECO:0007669"/>
    <property type="project" value="UniProtKB-SubCell"/>
</dbReference>
<feature type="transmembrane region" description="Helical" evidence="5">
    <location>
        <begin position="138"/>
        <end position="156"/>
    </location>
</feature>
<keyword evidence="4 5" id="KW-0472">Membrane</keyword>
<evidence type="ECO:0000313" key="8">
    <source>
        <dbReference type="Proteomes" id="UP000646827"/>
    </source>
</evidence>
<feature type="transmembrane region" description="Helical" evidence="5">
    <location>
        <begin position="204"/>
        <end position="225"/>
    </location>
</feature>
<dbReference type="AlphaFoldDB" id="A0A8H7VJZ1"/>
<evidence type="ECO:0000256" key="5">
    <source>
        <dbReference type="SAM" id="Phobius"/>
    </source>
</evidence>
<dbReference type="InterPro" id="IPR036259">
    <property type="entry name" value="MFS_trans_sf"/>
</dbReference>
<dbReference type="PANTHER" id="PTHR10924:SF6">
    <property type="entry name" value="SOLUTE CARRIER FAMILY 49 MEMBER A3"/>
    <property type="match status" value="1"/>
</dbReference>
<name>A0A8H7VJZ1_9FUNG</name>